<proteinExistence type="predicted"/>
<evidence type="ECO:0000313" key="1">
    <source>
        <dbReference type="EMBL" id="CUS07475.1"/>
    </source>
</evidence>
<protein>
    <recommendedName>
        <fullName evidence="3">DASH complex subunit DAD2</fullName>
    </recommendedName>
</protein>
<accession>A0A292PLB2</accession>
<name>A0A292PLB2_9PEZI</name>
<gene>
    <name evidence="1" type="ORF">GSTUAT00008446001</name>
</gene>
<organism evidence="1 2">
    <name type="scientific">Tuber aestivum</name>
    <name type="common">summer truffle</name>
    <dbReference type="NCBI Taxonomy" id="59557"/>
    <lineage>
        <taxon>Eukaryota</taxon>
        <taxon>Fungi</taxon>
        <taxon>Dikarya</taxon>
        <taxon>Ascomycota</taxon>
        <taxon>Pezizomycotina</taxon>
        <taxon>Pezizomycetes</taxon>
        <taxon>Pezizales</taxon>
        <taxon>Tuberaceae</taxon>
        <taxon>Tuber</taxon>
    </lineage>
</organism>
<evidence type="ECO:0000313" key="2">
    <source>
        <dbReference type="Proteomes" id="UP001412239"/>
    </source>
</evidence>
<reference evidence="1" key="1">
    <citation type="submission" date="2015-10" db="EMBL/GenBank/DDBJ databases">
        <authorList>
            <person name="Regsiter A."/>
            <person name="william w."/>
        </authorList>
    </citation>
    <scope>NUCLEOTIDE SEQUENCE</scope>
    <source>
        <strain evidence="1">Montdore</strain>
    </source>
</reference>
<feature type="non-terminal residue" evidence="1">
    <location>
        <position position="1"/>
    </location>
</feature>
<feature type="non-terminal residue" evidence="1">
    <location>
        <position position="138"/>
    </location>
</feature>
<sequence>DFVPPTPSVPHPAATIVGGLCRLFLYLLPQYIYKIQTLTHTPINRKPMDPQQQETPTLGASDKALQDELSTLRIFRATLESVKQVVDGIHRDTVTAKENCGAVVDLTKRWEEVILETSSSASAAAEPVPGGAAGVSPS</sequence>
<dbReference type="AlphaFoldDB" id="A0A292PLB2"/>
<keyword evidence="2" id="KW-1185">Reference proteome</keyword>
<dbReference type="Proteomes" id="UP001412239">
    <property type="component" value="Unassembled WGS sequence"/>
</dbReference>
<evidence type="ECO:0008006" key="3">
    <source>
        <dbReference type="Google" id="ProtNLM"/>
    </source>
</evidence>
<dbReference type="EMBL" id="LN891206">
    <property type="protein sequence ID" value="CUS07475.1"/>
    <property type="molecule type" value="Genomic_DNA"/>
</dbReference>